<feature type="domain" description="NAD-dependent epimerase/dehydratase" evidence="1">
    <location>
        <begin position="3"/>
        <end position="213"/>
    </location>
</feature>
<dbReference type="SUPFAM" id="SSF51735">
    <property type="entry name" value="NAD(P)-binding Rossmann-fold domains"/>
    <property type="match status" value="1"/>
</dbReference>
<evidence type="ECO:0000259" key="1">
    <source>
        <dbReference type="Pfam" id="PF01370"/>
    </source>
</evidence>
<gene>
    <name evidence="2" type="ORF">ACFO0C_32420</name>
</gene>
<name>A0ABV8IZD0_9ACTN</name>
<dbReference type="InterPro" id="IPR036291">
    <property type="entry name" value="NAD(P)-bd_dom_sf"/>
</dbReference>
<protein>
    <submittedName>
        <fullName evidence="2">NAD-dependent epimerase/dehydratase family protein</fullName>
    </submittedName>
</protein>
<accession>A0ABV8IZD0</accession>
<evidence type="ECO:0000313" key="3">
    <source>
        <dbReference type="Proteomes" id="UP001595867"/>
    </source>
</evidence>
<dbReference type="PANTHER" id="PTHR48079:SF6">
    <property type="entry name" value="NAD(P)-BINDING DOMAIN-CONTAINING PROTEIN-RELATED"/>
    <property type="match status" value="1"/>
</dbReference>
<dbReference type="InterPro" id="IPR051783">
    <property type="entry name" value="NAD(P)-dependent_oxidoreduct"/>
</dbReference>
<dbReference type="Gene3D" id="3.40.50.720">
    <property type="entry name" value="NAD(P)-binding Rossmann-like Domain"/>
    <property type="match status" value="1"/>
</dbReference>
<organism evidence="2 3">
    <name type="scientific">Actinoplanes subglobosus</name>
    <dbReference type="NCBI Taxonomy" id="1547892"/>
    <lineage>
        <taxon>Bacteria</taxon>
        <taxon>Bacillati</taxon>
        <taxon>Actinomycetota</taxon>
        <taxon>Actinomycetes</taxon>
        <taxon>Micromonosporales</taxon>
        <taxon>Micromonosporaceae</taxon>
        <taxon>Actinoplanes</taxon>
    </lineage>
</organism>
<sequence length="322" mass="34210">MRVFLTGANGFIARATAVHLQKQGHEVYGVDLRADEPAGVLAGDITADGPWQDVITGADVVIHTAAVVSNAVGLDGQWTVNVAGTRKVLDAAIAGGVTRFVQLSSIRAFSDVGFPDGVTEDHPVRPDGNPYVDTKIAGEQVVLQAHAEGRIAATVIRPGDVYGPASRPWTVLPVQLIRKYQFLLPAMGNGIFSPVYVDDLVDGLVRAALSPAGAGHVFTLTGGVGVPCREFFGHYYRMLGRRGPLVAPTPVAVGVARAAGRLITLTGAETEVNAISMRYFTRTGTYSIAKARRLIGYSPQVNLTEGMARTETWLRAEGLIRP</sequence>
<dbReference type="Proteomes" id="UP001595867">
    <property type="component" value="Unassembled WGS sequence"/>
</dbReference>
<dbReference type="Pfam" id="PF01370">
    <property type="entry name" value="Epimerase"/>
    <property type="match status" value="1"/>
</dbReference>
<dbReference type="InterPro" id="IPR001509">
    <property type="entry name" value="Epimerase_deHydtase"/>
</dbReference>
<dbReference type="EMBL" id="JBHSBL010000021">
    <property type="protein sequence ID" value="MFC4069652.1"/>
    <property type="molecule type" value="Genomic_DNA"/>
</dbReference>
<evidence type="ECO:0000313" key="2">
    <source>
        <dbReference type="EMBL" id="MFC4069652.1"/>
    </source>
</evidence>
<proteinExistence type="predicted"/>
<keyword evidence="3" id="KW-1185">Reference proteome</keyword>
<comment type="caution">
    <text evidence="2">The sequence shown here is derived from an EMBL/GenBank/DDBJ whole genome shotgun (WGS) entry which is preliminary data.</text>
</comment>
<reference evidence="3" key="1">
    <citation type="journal article" date="2019" name="Int. J. Syst. Evol. Microbiol.">
        <title>The Global Catalogue of Microorganisms (GCM) 10K type strain sequencing project: providing services to taxonomists for standard genome sequencing and annotation.</title>
        <authorList>
            <consortium name="The Broad Institute Genomics Platform"/>
            <consortium name="The Broad Institute Genome Sequencing Center for Infectious Disease"/>
            <person name="Wu L."/>
            <person name="Ma J."/>
        </authorList>
    </citation>
    <scope>NUCLEOTIDE SEQUENCE [LARGE SCALE GENOMIC DNA]</scope>
    <source>
        <strain evidence="3">TBRC 5832</strain>
    </source>
</reference>
<dbReference type="RefSeq" id="WP_378070548.1">
    <property type="nucleotide sequence ID" value="NZ_JBHSBL010000021.1"/>
</dbReference>
<dbReference type="PANTHER" id="PTHR48079">
    <property type="entry name" value="PROTEIN YEEZ"/>
    <property type="match status" value="1"/>
</dbReference>